<keyword evidence="2" id="KW-0472">Membrane</keyword>
<reference evidence="3 4" key="1">
    <citation type="submission" date="2021-07" db="EMBL/GenBank/DDBJ databases">
        <title>Genome data of Colletotrichum spaethianum.</title>
        <authorList>
            <person name="Utami Y.D."/>
            <person name="Hiruma K."/>
        </authorList>
    </citation>
    <scope>NUCLEOTIDE SEQUENCE [LARGE SCALE GENOMIC DNA]</scope>
    <source>
        <strain evidence="3 4">MAFF 242679</strain>
    </source>
</reference>
<evidence type="ECO:0000313" key="4">
    <source>
        <dbReference type="Proteomes" id="UP001055172"/>
    </source>
</evidence>
<keyword evidence="2" id="KW-1133">Transmembrane helix</keyword>
<feature type="transmembrane region" description="Helical" evidence="2">
    <location>
        <begin position="190"/>
        <end position="207"/>
    </location>
</feature>
<dbReference type="GO" id="GO:0044732">
    <property type="term" value="C:mitotic spindle pole body"/>
    <property type="evidence" value="ECO:0007669"/>
    <property type="project" value="TreeGrafter"/>
</dbReference>
<feature type="region of interest" description="Disordered" evidence="1">
    <location>
        <begin position="1"/>
        <end position="37"/>
    </location>
</feature>
<dbReference type="Proteomes" id="UP001055172">
    <property type="component" value="Unassembled WGS sequence"/>
</dbReference>
<dbReference type="GO" id="GO:0034992">
    <property type="term" value="C:microtubule organizing center attachment site"/>
    <property type="evidence" value="ECO:0007669"/>
    <property type="project" value="TreeGrafter"/>
</dbReference>
<feature type="region of interest" description="Disordered" evidence="1">
    <location>
        <begin position="70"/>
        <end position="91"/>
    </location>
</feature>
<evidence type="ECO:0000313" key="3">
    <source>
        <dbReference type="EMBL" id="GJC83515.1"/>
    </source>
</evidence>
<feature type="region of interest" description="Disordered" evidence="1">
    <location>
        <begin position="127"/>
        <end position="155"/>
    </location>
</feature>
<dbReference type="InterPro" id="IPR042321">
    <property type="entry name" value="Ima1"/>
</dbReference>
<sequence>MDWSPTQSKHRAFNDFGPPKAPNQVFGQPDPGPDSSPFWYKVPPAPITPAQKLRNGPKILAKPVEKKSIFSIGSPNASGASAPTDDENGGASKVAFAQPKFFAPSASNPSDPRSSLADLLNTSFTLSQDEPEEGENGEIGNNSPEHANGGPSARTGGLRNNRLLDVFTLAILLGGWLHATSASYPYSRDVMFGAMILSMAIAIHLTGDAIKDMRNEKTPSWASIINTSLGIGELAVACHFALQIWGNRTPTSSVQGASVIGAMLAHEMWNAAC</sequence>
<accession>A0AA37LS97</accession>
<proteinExistence type="predicted"/>
<evidence type="ECO:0000256" key="2">
    <source>
        <dbReference type="SAM" id="Phobius"/>
    </source>
</evidence>
<name>A0AA37LS97_9PEZI</name>
<dbReference type="PANTHER" id="PTHR28538:SF1">
    <property type="entry name" value="INTEGRAL INNER NUCLEAR MEMBRANE PROTEIN IMA1"/>
    <property type="match status" value="1"/>
</dbReference>
<comment type="caution">
    <text evidence="3">The sequence shown here is derived from an EMBL/GenBank/DDBJ whole genome shotgun (WGS) entry which is preliminary data.</text>
</comment>
<evidence type="ECO:0000256" key="1">
    <source>
        <dbReference type="SAM" id="MobiDB-lite"/>
    </source>
</evidence>
<gene>
    <name evidence="3" type="ORF">ColLi_06353</name>
</gene>
<dbReference type="GO" id="GO:0071765">
    <property type="term" value="P:nuclear inner membrane organization"/>
    <property type="evidence" value="ECO:0007669"/>
    <property type="project" value="InterPro"/>
</dbReference>
<keyword evidence="2" id="KW-0812">Transmembrane</keyword>
<dbReference type="PANTHER" id="PTHR28538">
    <property type="entry name" value="INTEGRAL INNER NUCLEAR MEMBRANE PROTEIN IMA1"/>
    <property type="match status" value="1"/>
</dbReference>
<protein>
    <submittedName>
        <fullName evidence="3">Uncharacterized protein</fullName>
    </submittedName>
</protein>
<keyword evidence="4" id="KW-1185">Reference proteome</keyword>
<dbReference type="AlphaFoldDB" id="A0AA37LS97"/>
<dbReference type="GO" id="GO:0034506">
    <property type="term" value="C:chromosome, centromeric core domain"/>
    <property type="evidence" value="ECO:0007669"/>
    <property type="project" value="TreeGrafter"/>
</dbReference>
<feature type="compositionally biased region" description="Polar residues" evidence="1">
    <location>
        <begin position="71"/>
        <end position="81"/>
    </location>
</feature>
<feature type="transmembrane region" description="Helical" evidence="2">
    <location>
        <begin position="163"/>
        <end position="184"/>
    </location>
</feature>
<dbReference type="EMBL" id="BPPX01000012">
    <property type="protein sequence ID" value="GJC83515.1"/>
    <property type="molecule type" value="Genomic_DNA"/>
</dbReference>
<organism evidence="3 4">
    <name type="scientific">Colletotrichum liriopes</name>
    <dbReference type="NCBI Taxonomy" id="708192"/>
    <lineage>
        <taxon>Eukaryota</taxon>
        <taxon>Fungi</taxon>
        <taxon>Dikarya</taxon>
        <taxon>Ascomycota</taxon>
        <taxon>Pezizomycotina</taxon>
        <taxon>Sordariomycetes</taxon>
        <taxon>Hypocreomycetidae</taxon>
        <taxon>Glomerellales</taxon>
        <taxon>Glomerellaceae</taxon>
        <taxon>Colletotrichum</taxon>
        <taxon>Colletotrichum spaethianum species complex</taxon>
    </lineage>
</organism>